<sequence>MSHVNNIAKAQEKACEAELILRMLESYPDKMLENELSTVITLARRLTEEVHIWLIEEMAKKGKQ</sequence>
<protein>
    <submittedName>
        <fullName evidence="1">Uncharacterized protein</fullName>
    </submittedName>
</protein>
<keyword evidence="2" id="KW-1185">Reference proteome</keyword>
<dbReference type="RefSeq" id="WP_317679444.1">
    <property type="nucleotide sequence ID" value="NZ_JAWLOF010000023.1"/>
</dbReference>
<reference evidence="1 2" key="1">
    <citation type="submission" date="2023-10" db="EMBL/GenBank/DDBJ databases">
        <authorList>
            <person name="Dale J."/>
        </authorList>
    </citation>
    <scope>NUCLEOTIDE SEQUENCE [LARGE SCALE GENOMIC DNA]</scope>
    <source>
        <strain evidence="1 2">2023EL-00970</strain>
    </source>
</reference>
<organism evidence="1 2">
    <name type="scientific">Atlantibacter subterraneus</name>
    <dbReference type="NCBI Taxonomy" id="255519"/>
    <lineage>
        <taxon>Bacteria</taxon>
        <taxon>Pseudomonadati</taxon>
        <taxon>Pseudomonadota</taxon>
        <taxon>Gammaproteobacteria</taxon>
        <taxon>Enterobacterales</taxon>
        <taxon>Enterobacteriaceae</taxon>
        <taxon>Atlantibacter</taxon>
    </lineage>
</organism>
<evidence type="ECO:0000313" key="1">
    <source>
        <dbReference type="EMBL" id="MDV7025238.1"/>
    </source>
</evidence>
<dbReference type="Proteomes" id="UP001187066">
    <property type="component" value="Unassembled WGS sequence"/>
</dbReference>
<name>A0ABU4E7Y4_9ENTR</name>
<dbReference type="EMBL" id="JAWLOF010000023">
    <property type="protein sequence ID" value="MDV7025238.1"/>
    <property type="molecule type" value="Genomic_DNA"/>
</dbReference>
<accession>A0ABU4E7Y4</accession>
<evidence type="ECO:0000313" key="2">
    <source>
        <dbReference type="Proteomes" id="UP001187066"/>
    </source>
</evidence>
<comment type="caution">
    <text evidence="1">The sequence shown here is derived from an EMBL/GenBank/DDBJ whole genome shotgun (WGS) entry which is preliminary data.</text>
</comment>
<gene>
    <name evidence="1" type="ORF">R4P48_21510</name>
</gene>
<proteinExistence type="predicted"/>